<dbReference type="NCBIfam" id="TIGR00573">
    <property type="entry name" value="dnaq"/>
    <property type="match status" value="1"/>
</dbReference>
<evidence type="ECO:0000256" key="1">
    <source>
        <dbReference type="ARBA" id="ARBA00025483"/>
    </source>
</evidence>
<dbReference type="GO" id="GO:0003677">
    <property type="term" value="F:DNA binding"/>
    <property type="evidence" value="ECO:0007669"/>
    <property type="project" value="InterPro"/>
</dbReference>
<dbReference type="GO" id="GO:0009380">
    <property type="term" value="C:excinuclease repair complex"/>
    <property type="evidence" value="ECO:0007669"/>
    <property type="project" value="TreeGrafter"/>
</dbReference>
<dbReference type="CDD" id="cd06127">
    <property type="entry name" value="DEDDh"/>
    <property type="match status" value="1"/>
</dbReference>
<dbReference type="PANTHER" id="PTHR30562:SF1">
    <property type="entry name" value="UVRABC SYSTEM PROTEIN C"/>
    <property type="match status" value="1"/>
</dbReference>
<dbReference type="GO" id="GO:0004527">
    <property type="term" value="F:exonuclease activity"/>
    <property type="evidence" value="ECO:0007669"/>
    <property type="project" value="UniProtKB-ARBA"/>
</dbReference>
<comment type="function">
    <text evidence="1">DNA polymerase III is a complex, multichain enzyme responsible for most of the replicative synthesis in bacteria. The epsilon subunit contain the editing function and is a proofreading 3'-5' exonuclease.</text>
</comment>
<dbReference type="SMART" id="SM00465">
    <property type="entry name" value="GIYc"/>
    <property type="match status" value="1"/>
</dbReference>
<dbReference type="InterPro" id="IPR000305">
    <property type="entry name" value="GIY-YIG_endonuc"/>
</dbReference>
<dbReference type="Proteomes" id="UP000451233">
    <property type="component" value="Unassembled WGS sequence"/>
</dbReference>
<dbReference type="InterPro" id="IPR012337">
    <property type="entry name" value="RNaseH-like_sf"/>
</dbReference>
<evidence type="ECO:0000256" key="2">
    <source>
        <dbReference type="ARBA" id="ARBA00026073"/>
    </source>
</evidence>
<evidence type="ECO:0000313" key="4">
    <source>
        <dbReference type="EMBL" id="MXV17112.1"/>
    </source>
</evidence>
<dbReference type="PROSITE" id="PS50164">
    <property type="entry name" value="GIY_YIG"/>
    <property type="match status" value="1"/>
</dbReference>
<gene>
    <name evidence="4" type="ORF">GS398_17560</name>
</gene>
<dbReference type="InterPro" id="IPR013520">
    <property type="entry name" value="Ribonucl_H"/>
</dbReference>
<dbReference type="FunFam" id="3.30.420.10:FF:000045">
    <property type="entry name" value="3'-5' exonuclease DinG"/>
    <property type="match status" value="1"/>
</dbReference>
<dbReference type="AlphaFoldDB" id="A0A7K1Y1N2"/>
<dbReference type="Gene3D" id="3.40.1440.10">
    <property type="entry name" value="GIY-YIG endonuclease"/>
    <property type="match status" value="1"/>
</dbReference>
<dbReference type="Gene3D" id="3.30.420.10">
    <property type="entry name" value="Ribonuclease H-like superfamily/Ribonuclease H"/>
    <property type="match status" value="1"/>
</dbReference>
<name>A0A7K1Y1N2_9SPHI</name>
<dbReference type="GO" id="GO:0003887">
    <property type="term" value="F:DNA-directed DNA polymerase activity"/>
    <property type="evidence" value="ECO:0007669"/>
    <property type="project" value="InterPro"/>
</dbReference>
<organism evidence="4 5">
    <name type="scientific">Hufsiella ginkgonis</name>
    <dbReference type="NCBI Taxonomy" id="2695274"/>
    <lineage>
        <taxon>Bacteria</taxon>
        <taxon>Pseudomonadati</taxon>
        <taxon>Bacteroidota</taxon>
        <taxon>Sphingobacteriia</taxon>
        <taxon>Sphingobacteriales</taxon>
        <taxon>Sphingobacteriaceae</taxon>
        <taxon>Hufsiella</taxon>
    </lineage>
</organism>
<dbReference type="Pfam" id="PF01541">
    <property type="entry name" value="GIY-YIG"/>
    <property type="match status" value="1"/>
</dbReference>
<feature type="domain" description="GIY-YIG" evidence="3">
    <location>
        <begin position="196"/>
        <end position="274"/>
    </location>
</feature>
<dbReference type="Pfam" id="PF00929">
    <property type="entry name" value="RNase_T"/>
    <property type="match status" value="1"/>
</dbReference>
<dbReference type="SMART" id="SM00479">
    <property type="entry name" value="EXOIII"/>
    <property type="match status" value="1"/>
</dbReference>
<dbReference type="CDD" id="cd10434">
    <property type="entry name" value="GIY-YIG_UvrC_Cho"/>
    <property type="match status" value="1"/>
</dbReference>
<dbReference type="PANTHER" id="PTHR30562">
    <property type="entry name" value="UVRC/OXIDOREDUCTASE"/>
    <property type="match status" value="1"/>
</dbReference>
<evidence type="ECO:0000259" key="3">
    <source>
        <dbReference type="PROSITE" id="PS50164"/>
    </source>
</evidence>
<dbReference type="InterPro" id="IPR035901">
    <property type="entry name" value="GIY-YIG_endonuc_sf"/>
</dbReference>
<dbReference type="InterPro" id="IPR006054">
    <property type="entry name" value="DnaQ"/>
</dbReference>
<dbReference type="GO" id="GO:0006260">
    <property type="term" value="P:DNA replication"/>
    <property type="evidence" value="ECO:0007669"/>
    <property type="project" value="InterPro"/>
</dbReference>
<comment type="caution">
    <text evidence="4">The sequence shown here is derived from an EMBL/GenBank/DDBJ whole genome shotgun (WGS) entry which is preliminary data.</text>
</comment>
<reference evidence="4 5" key="1">
    <citation type="submission" date="2019-11" db="EMBL/GenBank/DDBJ databases">
        <title>Pedobacter sp. HMF7056 Genome sequencing and assembly.</title>
        <authorList>
            <person name="Kang H."/>
            <person name="Kim H."/>
            <person name="Joh K."/>
        </authorList>
    </citation>
    <scope>NUCLEOTIDE SEQUENCE [LARGE SCALE GENOMIC DNA]</scope>
    <source>
        <strain evidence="4 5">HMF7056</strain>
    </source>
</reference>
<dbReference type="InterPro" id="IPR050066">
    <property type="entry name" value="UvrABC_protein_C"/>
</dbReference>
<dbReference type="SUPFAM" id="SSF53098">
    <property type="entry name" value="Ribonuclease H-like"/>
    <property type="match status" value="1"/>
</dbReference>
<keyword evidence="5" id="KW-1185">Reference proteome</keyword>
<dbReference type="EMBL" id="WVHS01000004">
    <property type="protein sequence ID" value="MXV17112.1"/>
    <property type="molecule type" value="Genomic_DNA"/>
</dbReference>
<comment type="subunit">
    <text evidence="2">DNA polymerase III contains a core (composed of alpha, epsilon and theta chains) that associates with a tau subunit. This core dimerizes to form the POLIII' complex. PolIII' associates with the gamma complex (composed of gamma, delta, delta', psi and chi chains) and with the beta chain to form the complete DNA polymerase III complex.</text>
</comment>
<dbReference type="InterPro" id="IPR036397">
    <property type="entry name" value="RNaseH_sf"/>
</dbReference>
<dbReference type="InterPro" id="IPR047296">
    <property type="entry name" value="GIY-YIG_UvrC_Cho"/>
</dbReference>
<dbReference type="SUPFAM" id="SSF82771">
    <property type="entry name" value="GIY-YIG endonuclease"/>
    <property type="match status" value="1"/>
</dbReference>
<proteinExistence type="predicted"/>
<sequence>MYAIVDIETTGGHASANGITEVAVVIHDGIQVVHRYQTLVNPHMDIPVYIRALTGITNEMVRSAPSFPGIARELFELLRDKIFVAHNVNFDYSFIKHHLAAAGYQLNCRKLCTVRLGRKIWPGLPSYSLGKFTRQMGIAITDRHRAAGDAEATAVLFAMMLNNDRDGHIRSFLSQGSKEQSLPPHLPKEQVAGLPLTPGVYYFHDSKGKVIYVGKAKSLKKRVCSHFANNSAGRQKQDFLRNIHSVTYQDCGTELMAFILEAVEIKRLWPKFNRAQKTLEHTWGFFVFEDQRGYFRIAIGKRQKYTKPVYTFRNLPDGHNLLRSLVADFNLCPKLCFIQKNNQVCTGIDSGSCKGACQLEELPGDYNLRVKTAMEWLKSASPTFAIVDQGRSMAEQSCILVEEGKFYGMGYVPADEYPREISALKNVLTPYPGNDYIRNLVQHYASRFPERKVSFAL</sequence>
<evidence type="ECO:0000313" key="5">
    <source>
        <dbReference type="Proteomes" id="UP000451233"/>
    </source>
</evidence>
<dbReference type="GO" id="GO:0006289">
    <property type="term" value="P:nucleotide-excision repair"/>
    <property type="evidence" value="ECO:0007669"/>
    <property type="project" value="InterPro"/>
</dbReference>
<accession>A0A7K1Y1N2</accession>
<protein>
    <submittedName>
        <fullName evidence="4">GIY-YIG nuclease family protein</fullName>
    </submittedName>
</protein>
<dbReference type="RefSeq" id="WP_160908113.1">
    <property type="nucleotide sequence ID" value="NZ_WVHS01000004.1"/>
</dbReference>